<organism evidence="6 7">
    <name type="scientific">Diaphorobacter limosus</name>
    <dbReference type="NCBI Taxonomy" id="3036128"/>
    <lineage>
        <taxon>Bacteria</taxon>
        <taxon>Pseudomonadati</taxon>
        <taxon>Pseudomonadota</taxon>
        <taxon>Betaproteobacteria</taxon>
        <taxon>Burkholderiales</taxon>
        <taxon>Comamonadaceae</taxon>
        <taxon>Diaphorobacter</taxon>
    </lineage>
</organism>
<dbReference type="InterPro" id="IPR010998">
    <property type="entry name" value="Integrase_recombinase_N"/>
</dbReference>
<evidence type="ECO:0000313" key="7">
    <source>
        <dbReference type="Proteomes" id="UP001303211"/>
    </source>
</evidence>
<evidence type="ECO:0000256" key="3">
    <source>
        <dbReference type="ARBA" id="ARBA00023125"/>
    </source>
</evidence>
<comment type="similarity">
    <text evidence="1">Belongs to the 'phage' integrase family.</text>
</comment>
<dbReference type="Proteomes" id="UP001303211">
    <property type="component" value="Chromosome"/>
</dbReference>
<evidence type="ECO:0000256" key="5">
    <source>
        <dbReference type="SAM" id="Coils"/>
    </source>
</evidence>
<proteinExistence type="inferred from homology"/>
<dbReference type="PANTHER" id="PTHR30629">
    <property type="entry name" value="PROPHAGE INTEGRASE"/>
    <property type="match status" value="1"/>
</dbReference>
<keyword evidence="5" id="KW-0175">Coiled coil</keyword>
<evidence type="ECO:0000313" key="6">
    <source>
        <dbReference type="EMBL" id="WOO32363.1"/>
    </source>
</evidence>
<dbReference type="Gene3D" id="1.10.443.10">
    <property type="entry name" value="Intergrase catalytic core"/>
    <property type="match status" value="1"/>
</dbReference>
<evidence type="ECO:0000256" key="1">
    <source>
        <dbReference type="ARBA" id="ARBA00008857"/>
    </source>
</evidence>
<dbReference type="RefSeq" id="WP_317701824.1">
    <property type="nucleotide sequence ID" value="NZ_CP136921.1"/>
</dbReference>
<keyword evidence="7" id="KW-1185">Reference proteome</keyword>
<evidence type="ECO:0000256" key="4">
    <source>
        <dbReference type="ARBA" id="ARBA00023172"/>
    </source>
</evidence>
<gene>
    <name evidence="6" type="ORF">P4826_18590</name>
</gene>
<reference evidence="6 7" key="1">
    <citation type="submission" date="2023-03" db="EMBL/GenBank/DDBJ databases">
        <title>Diaphorobacter basophil sp. nov., isolated from a sewage-treatment plant.</title>
        <authorList>
            <person name="Yang K."/>
        </authorList>
    </citation>
    <scope>NUCLEOTIDE SEQUENCE [LARGE SCALE GENOMIC DNA]</scope>
    <source>
        <strain evidence="6 7">Y-1</strain>
    </source>
</reference>
<dbReference type="InterPro" id="IPR011010">
    <property type="entry name" value="DNA_brk_join_enz"/>
</dbReference>
<evidence type="ECO:0000256" key="2">
    <source>
        <dbReference type="ARBA" id="ARBA00022908"/>
    </source>
</evidence>
<dbReference type="InterPro" id="IPR013762">
    <property type="entry name" value="Integrase-like_cat_sf"/>
</dbReference>
<protein>
    <submittedName>
        <fullName evidence="6">Integrase</fullName>
    </submittedName>
</protein>
<keyword evidence="4" id="KW-0233">DNA recombination</keyword>
<dbReference type="InterPro" id="IPR050808">
    <property type="entry name" value="Phage_Integrase"/>
</dbReference>
<dbReference type="PANTHER" id="PTHR30629:SF2">
    <property type="entry name" value="PROPHAGE INTEGRASE INTS-RELATED"/>
    <property type="match status" value="1"/>
</dbReference>
<sequence>MSSKTTGQSINDLEPGQFLKVGKVAPVGSLEARKLANGVTTFYWRFTIKSKTHREPVGIYDSGAPPKSVKPTAKGYSIQAAMRAAEALSEQHHARRDDGGILAIKAEAQQARTAAAQAQAEAQQFTLENLLGDYADHLEFQGRRSHADVRSIIKLHVLEPWPQVASLPANQVTGEQIADMMRRVVELGKDRTANKLRSYMRAAYQTAKAARSKASIPLRFKGYRITHNPAADTEPDESANRADKNPLSLEELRAYWLAIKTMAGFKGAVLRLHLLTGGQRIEQLVNLRTADIDAGAFTLYDGKGRPGKPPRPHTIPLIPEAALALLACQPEGIYALSTDGGNTHLAATTLSAWAVEAAAGIDGFQTKRIRSGVETLLASGRVSSDIRGRLQSHGIAGVQARHYDGHDYMQEKRDALALLLRLLQEQSANVVHIKTA</sequence>
<keyword evidence="3" id="KW-0238">DNA-binding</keyword>
<name>A0ABZ0J3G3_9BURK</name>
<dbReference type="Gene3D" id="1.10.150.130">
    <property type="match status" value="1"/>
</dbReference>
<dbReference type="EMBL" id="CP136921">
    <property type="protein sequence ID" value="WOO32363.1"/>
    <property type="molecule type" value="Genomic_DNA"/>
</dbReference>
<accession>A0ABZ0J3G3</accession>
<dbReference type="SUPFAM" id="SSF56349">
    <property type="entry name" value="DNA breaking-rejoining enzymes"/>
    <property type="match status" value="1"/>
</dbReference>
<feature type="coiled-coil region" evidence="5">
    <location>
        <begin position="101"/>
        <end position="128"/>
    </location>
</feature>
<keyword evidence="2" id="KW-0229">DNA integration</keyword>